<feature type="compositionally biased region" description="Low complexity" evidence="6">
    <location>
        <begin position="1388"/>
        <end position="1409"/>
    </location>
</feature>
<feature type="compositionally biased region" description="Gly residues" evidence="6">
    <location>
        <begin position="1084"/>
        <end position="1094"/>
    </location>
</feature>
<dbReference type="InterPro" id="IPR011993">
    <property type="entry name" value="PH-like_dom_sf"/>
</dbReference>
<dbReference type="InterPro" id="IPR027267">
    <property type="entry name" value="AH/BAR_dom_sf"/>
</dbReference>
<keyword evidence="10" id="KW-1185">Reference proteome</keyword>
<dbReference type="EMBL" id="ML014164">
    <property type="protein sequence ID" value="RKP01672.1"/>
    <property type="molecule type" value="Genomic_DNA"/>
</dbReference>
<evidence type="ECO:0000256" key="6">
    <source>
        <dbReference type="SAM" id="MobiDB-lite"/>
    </source>
</evidence>
<dbReference type="Pfam" id="PF02893">
    <property type="entry name" value="GRAM"/>
    <property type="match status" value="1"/>
</dbReference>
<comment type="similarity">
    <text evidence="2">Belongs to the YSP2 family.</text>
</comment>
<dbReference type="SMART" id="SM00233">
    <property type="entry name" value="PH"/>
    <property type="match status" value="1"/>
</dbReference>
<protein>
    <submittedName>
        <fullName evidence="9">Uncharacterized protein</fullName>
    </submittedName>
</protein>
<dbReference type="OrthoDB" id="10070851at2759"/>
<dbReference type="PROSITE" id="PS50003">
    <property type="entry name" value="PH_DOMAIN"/>
    <property type="match status" value="1"/>
</dbReference>
<feature type="compositionally biased region" description="Polar residues" evidence="6">
    <location>
        <begin position="417"/>
        <end position="432"/>
    </location>
</feature>
<dbReference type="STRING" id="1555241.A0A4P9X8T1"/>
<dbReference type="SUPFAM" id="SSF103657">
    <property type="entry name" value="BAR/IMD domain-like"/>
    <property type="match status" value="1"/>
</dbReference>
<dbReference type="InterPro" id="IPR051482">
    <property type="entry name" value="Cholesterol_transport"/>
</dbReference>
<evidence type="ECO:0000256" key="5">
    <source>
        <dbReference type="ARBA" id="ARBA00023136"/>
    </source>
</evidence>
<feature type="compositionally biased region" description="Gly residues" evidence="6">
    <location>
        <begin position="57"/>
        <end position="67"/>
    </location>
</feature>
<evidence type="ECO:0000313" key="10">
    <source>
        <dbReference type="Proteomes" id="UP000274922"/>
    </source>
</evidence>
<feature type="region of interest" description="Disordered" evidence="6">
    <location>
        <begin position="1084"/>
        <end position="1113"/>
    </location>
</feature>
<dbReference type="PROSITE" id="PS51778">
    <property type="entry name" value="VAST"/>
    <property type="match status" value="1"/>
</dbReference>
<evidence type="ECO:0000259" key="7">
    <source>
        <dbReference type="PROSITE" id="PS50003"/>
    </source>
</evidence>
<dbReference type="Pfam" id="PF00169">
    <property type="entry name" value="PH"/>
    <property type="match status" value="1"/>
</dbReference>
<feature type="domain" description="PH" evidence="7">
    <location>
        <begin position="437"/>
        <end position="542"/>
    </location>
</feature>
<feature type="region of interest" description="Disordered" evidence="6">
    <location>
        <begin position="1363"/>
        <end position="1419"/>
    </location>
</feature>
<reference evidence="10" key="1">
    <citation type="journal article" date="2018" name="Nat. Microbiol.">
        <title>Leveraging single-cell genomics to expand the fungal tree of life.</title>
        <authorList>
            <person name="Ahrendt S.R."/>
            <person name="Quandt C.A."/>
            <person name="Ciobanu D."/>
            <person name="Clum A."/>
            <person name="Salamov A."/>
            <person name="Andreopoulos B."/>
            <person name="Cheng J.F."/>
            <person name="Woyke T."/>
            <person name="Pelin A."/>
            <person name="Henrissat B."/>
            <person name="Reynolds N.K."/>
            <person name="Benny G.L."/>
            <person name="Smith M.E."/>
            <person name="James T.Y."/>
            <person name="Grigoriev I.V."/>
        </authorList>
    </citation>
    <scope>NUCLEOTIDE SEQUENCE [LARGE SCALE GENOMIC DNA]</scope>
    <source>
        <strain evidence="10">ATCC 52028</strain>
    </source>
</reference>
<feature type="region of interest" description="Disordered" evidence="6">
    <location>
        <begin position="586"/>
        <end position="627"/>
    </location>
</feature>
<dbReference type="GO" id="GO:0120015">
    <property type="term" value="F:sterol transfer activity"/>
    <property type="evidence" value="ECO:0007669"/>
    <property type="project" value="TreeGrafter"/>
</dbReference>
<dbReference type="GO" id="GO:0032934">
    <property type="term" value="F:sterol binding"/>
    <property type="evidence" value="ECO:0007669"/>
    <property type="project" value="TreeGrafter"/>
</dbReference>
<keyword evidence="4" id="KW-1133">Transmembrane helix</keyword>
<feature type="region of interest" description="Disordered" evidence="6">
    <location>
        <begin position="415"/>
        <end position="447"/>
    </location>
</feature>
<dbReference type="GO" id="GO:0140268">
    <property type="term" value="C:endoplasmic reticulum-plasma membrane contact site"/>
    <property type="evidence" value="ECO:0007669"/>
    <property type="project" value="TreeGrafter"/>
</dbReference>
<dbReference type="InterPro" id="IPR001849">
    <property type="entry name" value="PH_domain"/>
</dbReference>
<accession>A0A4P9X8T1</accession>
<evidence type="ECO:0000256" key="4">
    <source>
        <dbReference type="ARBA" id="ARBA00022989"/>
    </source>
</evidence>
<feature type="domain" description="VASt" evidence="8">
    <location>
        <begin position="889"/>
        <end position="1062"/>
    </location>
</feature>
<dbReference type="GO" id="GO:0032366">
    <property type="term" value="P:intracellular sterol transport"/>
    <property type="evidence" value="ECO:0007669"/>
    <property type="project" value="TreeGrafter"/>
</dbReference>
<organism evidence="9 10">
    <name type="scientific">Caulochytrium protostelioides</name>
    <dbReference type="NCBI Taxonomy" id="1555241"/>
    <lineage>
        <taxon>Eukaryota</taxon>
        <taxon>Fungi</taxon>
        <taxon>Fungi incertae sedis</taxon>
        <taxon>Chytridiomycota</taxon>
        <taxon>Chytridiomycota incertae sedis</taxon>
        <taxon>Chytridiomycetes</taxon>
        <taxon>Caulochytriales</taxon>
        <taxon>Caulochytriaceae</taxon>
        <taxon>Caulochytrium</taxon>
    </lineage>
</organism>
<dbReference type="InterPro" id="IPR031968">
    <property type="entry name" value="VASt"/>
</dbReference>
<comment type="subcellular location">
    <subcellularLocation>
        <location evidence="1">Membrane</location>
        <topology evidence="1">Single-pass membrane protein</topology>
    </subcellularLocation>
</comment>
<dbReference type="GO" id="GO:0005789">
    <property type="term" value="C:endoplasmic reticulum membrane"/>
    <property type="evidence" value="ECO:0007669"/>
    <property type="project" value="TreeGrafter"/>
</dbReference>
<feature type="compositionally biased region" description="Basic residues" evidence="6">
    <location>
        <begin position="1410"/>
        <end position="1419"/>
    </location>
</feature>
<feature type="region of interest" description="Disordered" evidence="6">
    <location>
        <begin position="784"/>
        <end position="864"/>
    </location>
</feature>
<feature type="compositionally biased region" description="Low complexity" evidence="6">
    <location>
        <begin position="84"/>
        <end position="97"/>
    </location>
</feature>
<evidence type="ECO:0000256" key="1">
    <source>
        <dbReference type="ARBA" id="ARBA00004167"/>
    </source>
</evidence>
<feature type="compositionally biased region" description="Polar residues" evidence="6">
    <location>
        <begin position="33"/>
        <end position="42"/>
    </location>
</feature>
<evidence type="ECO:0000313" key="9">
    <source>
        <dbReference type="EMBL" id="RKP01672.1"/>
    </source>
</evidence>
<evidence type="ECO:0000256" key="3">
    <source>
        <dbReference type="ARBA" id="ARBA00022692"/>
    </source>
</evidence>
<dbReference type="Gene3D" id="1.20.1270.60">
    <property type="entry name" value="Arfaptin homology (AH) domain/BAR domain"/>
    <property type="match status" value="1"/>
</dbReference>
<evidence type="ECO:0000259" key="8">
    <source>
        <dbReference type="PROSITE" id="PS51778"/>
    </source>
</evidence>
<keyword evidence="3" id="KW-0812">Transmembrane</keyword>
<dbReference type="PANTHER" id="PTHR23319:SF4">
    <property type="entry name" value="GRAM DOMAIN CONTAINING 1B, ISOFORM E"/>
    <property type="match status" value="1"/>
</dbReference>
<dbReference type="InterPro" id="IPR004182">
    <property type="entry name" value="GRAM"/>
</dbReference>
<dbReference type="Gene3D" id="2.30.29.30">
    <property type="entry name" value="Pleckstrin-homology domain (PH domain)/Phosphotyrosine-binding domain (PTB)"/>
    <property type="match status" value="2"/>
</dbReference>
<dbReference type="SMART" id="SM00568">
    <property type="entry name" value="GRAM"/>
    <property type="match status" value="1"/>
</dbReference>
<keyword evidence="5" id="KW-0472">Membrane</keyword>
<dbReference type="GO" id="GO:0005886">
    <property type="term" value="C:plasma membrane"/>
    <property type="evidence" value="ECO:0007669"/>
    <property type="project" value="TreeGrafter"/>
</dbReference>
<dbReference type="Pfam" id="PF16746">
    <property type="entry name" value="BAR_3"/>
    <property type="match status" value="1"/>
</dbReference>
<dbReference type="SUPFAM" id="SSF50729">
    <property type="entry name" value="PH domain-like"/>
    <property type="match status" value="1"/>
</dbReference>
<dbReference type="Pfam" id="PF16016">
    <property type="entry name" value="VASt"/>
    <property type="match status" value="1"/>
</dbReference>
<sequence>MASSPSLVGHGDLVSPRPGTTALYATPHLETVQPATGSTPSPSAFPDEAARRDHAVGGTGTVAGAGGSRPASPAPPHQLSQSDGASVPPGPAASASASGGIVAMGTIPADGRFNPPNQVVQSMVVPPLAPIQAKLTLDMAVRDSPQFRAHIARFQDDMDVIARWLEGLTKALREYAQEMIKLNEVRTMIVQKLILPQLDARLMMDGGPMRLLSDCMQTIYSLNAKLVDDVVEQAVAPLRHYIKNDLREVRELCKQHERNVERYDLAVTKFAQSKAKDASMQQEEAFSLFEIRSAYIHDCLDVAKRIIQTRAHVRTWCPDIILSTLYSHLEYHETSLEVFRGLRSSLDNYRERQRQQSVVSSGRLDTTGKLLEEDALAKVRPNNRGVSGDAAGALVPGSSSTAAATATTGANALTVPATKSGTATPLPSSNTLKTHHPIEKEGHLFKKSQGKGLGNSVWSRRYFIIKKGGFSYQVTNFHGRHRGMVLTTEPLNVLLCNVRVAPREERRFCFEVYTSKRRSFMLQAETEAEMQSWIATFEAAKIAIATSSDPKQTAAFTADSGLNPENFEGLDLAEGAEVDEDGETLFQSNMSPEHGGPDGSGRSDDGGHGGHSGDSGDGDNAIEGANVDENHGVVPTLKYPDSSFERRNEDLHMLLKSVPKSDFLIDSFTCALQKDFVVQGKIYLTQNRICFYTNLLGFMTVLIIHFKDVLSISRKSGPFYSNIIVTTADVQHSFKTFLRDDMRTFGSLKATWLNATTHDNPLSLQELFDSIYASYKRYQVDTMASDGSGSRYPTGGSGKSGKLSRRRQRRENGGSSGGHGGQASLAPHAAADSDDADDSHDDGARGDDAGGPGAQAGGKAADDAAPASIYPADFVPPTGEVGCECAEHLEKIAAEATLPIAAKACFEEMYGSGSVPFYTALHKRKGESNYQPPDPKFQQDWPTGQTRESTFIVPVSNPMVKVKETDVQCVETMVRRQEYVAYVVEDKIMTPALPYSDAFNPQSRVCITWAGPESCKIRISIGIKWHKNPLVKSIIRREAMKGLEESAAVLLTHIKESAARLMVATGAGAGAGAAPSMAAGGTAGAAAGAGGTGETGDARARLSPGAAGGPAPSTAHFAATPAFGASKADSGSGGLLTVLPLIVLSVALLLSASLNFLHWRRPSIVVAPLPLHAAILQGGNAFQRYPDPASYPHTQKGFTEFLRRHWPAGQVYQALKPEAATQYGLDALPERGGGHGHGAPTSSRAAAAACAVPAGAVNREASVYRALARSTHLLHDVRHNLATLSDEADAFELDLVWAMFANWAAQQTKSCTMNDAAVAAAAASTSAPPLDDDVTSETLSCWTLQAWADEFGHRMGAAAGDMGAADNDASAPPPPGKEDAACKGTACPIPSSLPSSMPSTPSTPSSKPSRLQKQKQKTS</sequence>
<evidence type="ECO:0000256" key="2">
    <source>
        <dbReference type="ARBA" id="ARBA00006582"/>
    </source>
</evidence>
<name>A0A4P9X8T1_9FUNG</name>
<proteinExistence type="inferred from homology"/>
<gene>
    <name evidence="9" type="ORF">CXG81DRAFT_25639</name>
</gene>
<dbReference type="Proteomes" id="UP000274922">
    <property type="component" value="Unassembled WGS sequence"/>
</dbReference>
<dbReference type="PANTHER" id="PTHR23319">
    <property type="entry name" value="GRAM DOMAIN CONTAINING 1B, ISOFORM E"/>
    <property type="match status" value="1"/>
</dbReference>
<dbReference type="InterPro" id="IPR004148">
    <property type="entry name" value="BAR_dom"/>
</dbReference>
<feature type="region of interest" description="Disordered" evidence="6">
    <location>
        <begin position="1"/>
        <end position="97"/>
    </location>
</feature>